<sequence length="180" mass="19564">MQGGWNLYKYPLNPVLVIDPYGLNNLDVIVNNNGIGHVGLHMGSGDNELLYDPGGSYMTPERIPSGSGGTFSGSGGTFSGSDANLNNFLKYQFEDGSDVNVYSFEITPDEDRKIREAIDEQGGCSPFFCASCSSSVLNGIGPFKNLGKIQTPWGMKDAMSNIRYPKPNKPWGSWFISPAY</sequence>
<evidence type="ECO:0000313" key="1">
    <source>
        <dbReference type="EMBL" id="SBV61369.1"/>
    </source>
</evidence>
<gene>
    <name evidence="1" type="ORF">KM92CIT3_130040</name>
</gene>
<name>A0A212I3P6_9ENTR</name>
<dbReference type="EMBL" id="FLUB01000005">
    <property type="protein sequence ID" value="SBV61369.1"/>
    <property type="molecule type" value="Genomic_DNA"/>
</dbReference>
<dbReference type="AlphaFoldDB" id="A0A212I3P6"/>
<reference evidence="1" key="1">
    <citation type="submission" date="2016-04" db="EMBL/GenBank/DDBJ databases">
        <authorList>
            <person name="Evans L.H."/>
            <person name="Alamgir A."/>
            <person name="Owens N."/>
            <person name="Weber N.D."/>
            <person name="Virtaneva K."/>
            <person name="Barbian K."/>
            <person name="Babar A."/>
            <person name="Rosenke K."/>
        </authorList>
    </citation>
    <scope>NUCLEOTIDE SEQUENCE</scope>
    <source>
        <strain evidence="1">92-3</strain>
    </source>
</reference>
<proteinExistence type="predicted"/>
<accession>A0A212I3P6</accession>
<organism evidence="1">
    <name type="scientific">uncultured Citrobacter sp</name>
    <dbReference type="NCBI Taxonomy" id="200446"/>
    <lineage>
        <taxon>Bacteria</taxon>
        <taxon>Pseudomonadati</taxon>
        <taxon>Pseudomonadota</taxon>
        <taxon>Gammaproteobacteria</taxon>
        <taxon>Enterobacterales</taxon>
        <taxon>Enterobacteriaceae</taxon>
        <taxon>Citrobacter</taxon>
        <taxon>environmental samples</taxon>
    </lineage>
</organism>
<protein>
    <submittedName>
        <fullName evidence="1">Uncharacterized protein</fullName>
    </submittedName>
</protein>